<evidence type="ECO:0000256" key="1">
    <source>
        <dbReference type="SAM" id="MobiDB-lite"/>
    </source>
</evidence>
<organism evidence="2 3">
    <name type="scientific">Actinomadura macrotermitis</name>
    <dbReference type="NCBI Taxonomy" id="2585200"/>
    <lineage>
        <taxon>Bacteria</taxon>
        <taxon>Bacillati</taxon>
        <taxon>Actinomycetota</taxon>
        <taxon>Actinomycetes</taxon>
        <taxon>Streptosporangiales</taxon>
        <taxon>Thermomonosporaceae</taxon>
        <taxon>Actinomadura</taxon>
    </lineage>
</organism>
<reference evidence="2 3" key="1">
    <citation type="submission" date="2019-10" db="EMBL/GenBank/DDBJ databases">
        <title>Actinomadura rubteroloni sp. nov. and Actinomadura macrotermitis sp. nov., isolated from the gut of fungus growing-termite Macrotermes natalensis.</title>
        <authorList>
            <person name="Benndorf R."/>
            <person name="Martin K."/>
            <person name="Kuefner M."/>
            <person name="De Beer W."/>
            <person name="Kaster A.-K."/>
            <person name="Vollmers J."/>
            <person name="Poulsen M."/>
            <person name="Beemelmanns C."/>
        </authorList>
    </citation>
    <scope>NUCLEOTIDE SEQUENCE [LARGE SCALE GENOMIC DNA]</scope>
    <source>
        <strain evidence="2 3">RB68</strain>
    </source>
</reference>
<gene>
    <name evidence="2" type="ORF">ACRB68_18060</name>
</gene>
<proteinExistence type="predicted"/>
<feature type="region of interest" description="Disordered" evidence="1">
    <location>
        <begin position="54"/>
        <end position="73"/>
    </location>
</feature>
<evidence type="ECO:0000313" key="2">
    <source>
        <dbReference type="EMBL" id="MQY03761.1"/>
    </source>
</evidence>
<keyword evidence="3" id="KW-1185">Reference proteome</keyword>
<accession>A0A7K0BRI8</accession>
<protein>
    <submittedName>
        <fullName evidence="2">Uncharacterized protein</fullName>
    </submittedName>
</protein>
<dbReference type="Proteomes" id="UP000487268">
    <property type="component" value="Unassembled WGS sequence"/>
</dbReference>
<dbReference type="EMBL" id="WEGH01000001">
    <property type="protein sequence ID" value="MQY03761.1"/>
    <property type="molecule type" value="Genomic_DNA"/>
</dbReference>
<dbReference type="AlphaFoldDB" id="A0A7K0BRI8"/>
<comment type="caution">
    <text evidence="2">The sequence shown here is derived from an EMBL/GenBank/DDBJ whole genome shotgun (WGS) entry which is preliminary data.</text>
</comment>
<evidence type="ECO:0000313" key="3">
    <source>
        <dbReference type="Proteomes" id="UP000487268"/>
    </source>
</evidence>
<feature type="compositionally biased region" description="Pro residues" evidence="1">
    <location>
        <begin position="63"/>
        <end position="73"/>
    </location>
</feature>
<name>A0A7K0BRI8_9ACTN</name>
<sequence>MLVIELAELNHLLADARQQLIGFLTLAEPWATDHVPQLAESLIAALDEHLRITQPLTSSQPFNDPPAIPDSRG</sequence>